<keyword evidence="2" id="KW-1185">Reference proteome</keyword>
<reference evidence="2" key="1">
    <citation type="journal article" date="2016" name="Nat. Biotechnol.">
        <title>Sequencing wild and cultivated cassava and related species reveals extensive interspecific hybridization and genetic diversity.</title>
        <authorList>
            <person name="Bredeson J.V."/>
            <person name="Lyons J.B."/>
            <person name="Prochnik S.E."/>
            <person name="Wu G.A."/>
            <person name="Ha C.M."/>
            <person name="Edsinger-Gonzales E."/>
            <person name="Grimwood J."/>
            <person name="Schmutz J."/>
            <person name="Rabbi I.Y."/>
            <person name="Egesi C."/>
            <person name="Nauluvula P."/>
            <person name="Lebot V."/>
            <person name="Ndunguru J."/>
            <person name="Mkamilo G."/>
            <person name="Bart R.S."/>
            <person name="Setter T.L."/>
            <person name="Gleadow R.M."/>
            <person name="Kulakow P."/>
            <person name="Ferguson M.E."/>
            <person name="Rounsley S."/>
            <person name="Rokhsar D.S."/>
        </authorList>
    </citation>
    <scope>NUCLEOTIDE SEQUENCE [LARGE SCALE GENOMIC DNA]</scope>
    <source>
        <strain evidence="2">cv. AM560-2</strain>
    </source>
</reference>
<dbReference type="EMBL" id="CM004387">
    <property type="protein sequence ID" value="KAG8662479.1"/>
    <property type="molecule type" value="Genomic_DNA"/>
</dbReference>
<proteinExistence type="predicted"/>
<gene>
    <name evidence="1" type="ORF">MANES_01G110100v8</name>
</gene>
<accession>A0ACB7IBP9</accession>
<organism evidence="1 2">
    <name type="scientific">Manihot esculenta</name>
    <name type="common">Cassava</name>
    <name type="synonym">Jatropha manihot</name>
    <dbReference type="NCBI Taxonomy" id="3983"/>
    <lineage>
        <taxon>Eukaryota</taxon>
        <taxon>Viridiplantae</taxon>
        <taxon>Streptophyta</taxon>
        <taxon>Embryophyta</taxon>
        <taxon>Tracheophyta</taxon>
        <taxon>Spermatophyta</taxon>
        <taxon>Magnoliopsida</taxon>
        <taxon>eudicotyledons</taxon>
        <taxon>Gunneridae</taxon>
        <taxon>Pentapetalae</taxon>
        <taxon>rosids</taxon>
        <taxon>fabids</taxon>
        <taxon>Malpighiales</taxon>
        <taxon>Euphorbiaceae</taxon>
        <taxon>Crotonoideae</taxon>
        <taxon>Manihoteae</taxon>
        <taxon>Manihot</taxon>
    </lineage>
</organism>
<dbReference type="Proteomes" id="UP000091857">
    <property type="component" value="Chromosome 1"/>
</dbReference>
<comment type="caution">
    <text evidence="1">The sequence shown here is derived from an EMBL/GenBank/DDBJ whole genome shotgun (WGS) entry which is preliminary data.</text>
</comment>
<name>A0ACB7IBP9_MANES</name>
<evidence type="ECO:0000313" key="2">
    <source>
        <dbReference type="Proteomes" id="UP000091857"/>
    </source>
</evidence>
<protein>
    <submittedName>
        <fullName evidence="1">Uncharacterized protein</fullName>
    </submittedName>
</protein>
<evidence type="ECO:0000313" key="1">
    <source>
        <dbReference type="EMBL" id="KAG8662479.1"/>
    </source>
</evidence>
<sequence length="184" mass="21723">MNPPGQRRSLSSLPLGLFPFGCTMKRAKVSSVYEDERRNRSREEKDYSSRRAGIQAKARKHGHKENAKPHYFVRGRAKRTASMLEKKKSGQGYNEEAVAAAKGVMLEKWEGEPEWWEEWPLSWSYEEQWMWSGTSIWDFRRYWEVMDGLYFVNGGDQYQDQEEAWKDCDDDIWNLRAITDITNP</sequence>